<evidence type="ECO:0000256" key="2">
    <source>
        <dbReference type="ARBA" id="ARBA00022692"/>
    </source>
</evidence>
<feature type="region of interest" description="Disordered" evidence="5">
    <location>
        <begin position="1"/>
        <end position="122"/>
    </location>
</feature>
<protein>
    <submittedName>
        <fullName evidence="7">Metal homeostatis protein bsd2</fullName>
    </submittedName>
</protein>
<comment type="subcellular location">
    <subcellularLocation>
        <location evidence="1">Membrane</location>
        <topology evidence="1">Multi-pass membrane protein</topology>
    </subcellularLocation>
</comment>
<dbReference type="VEuPathDB" id="FungiDB:LCOR_00378.1"/>
<dbReference type="CDD" id="cd22212">
    <property type="entry name" value="NDFIP-like"/>
    <property type="match status" value="1"/>
</dbReference>
<evidence type="ECO:0000313" key="7">
    <source>
        <dbReference type="EMBL" id="CDH48602.1"/>
    </source>
</evidence>
<proteinExistence type="predicted"/>
<keyword evidence="2 6" id="KW-0812">Transmembrane</keyword>
<evidence type="ECO:0000256" key="1">
    <source>
        <dbReference type="ARBA" id="ARBA00004141"/>
    </source>
</evidence>
<keyword evidence="3 6" id="KW-1133">Transmembrane helix</keyword>
<dbReference type="GO" id="GO:0016020">
    <property type="term" value="C:membrane"/>
    <property type="evidence" value="ECO:0007669"/>
    <property type="project" value="UniProtKB-SubCell"/>
</dbReference>
<dbReference type="PANTHER" id="PTHR13396">
    <property type="entry name" value="NEDD4 FAMILY INTERACTING PROTEIN 1/2"/>
    <property type="match status" value="1"/>
</dbReference>
<reference evidence="7" key="1">
    <citation type="submission" date="2013-08" db="EMBL/GenBank/DDBJ databases">
        <title>Gene expansion shapes genome architecture in the human pathogen Lichtheimia corymbifera: an evolutionary genomics analysis in the ancient terrestrial Mucorales (Mucoromycotina).</title>
        <authorList>
            <person name="Schwartze V.U."/>
            <person name="Winter S."/>
            <person name="Shelest E."/>
            <person name="Marcet-Houben M."/>
            <person name="Horn F."/>
            <person name="Wehner S."/>
            <person name="Hoffmann K."/>
            <person name="Riege K."/>
            <person name="Sammeth M."/>
            <person name="Nowrousian M."/>
            <person name="Valiante V."/>
            <person name="Linde J."/>
            <person name="Jacobsen I.D."/>
            <person name="Marz M."/>
            <person name="Brakhage A.A."/>
            <person name="Gabaldon T."/>
            <person name="Bocker S."/>
            <person name="Voigt K."/>
        </authorList>
    </citation>
    <scope>NUCLEOTIDE SEQUENCE [LARGE SCALE GENOMIC DNA]</scope>
    <source>
        <strain evidence="7">FSU 9682</strain>
    </source>
</reference>
<dbReference type="AlphaFoldDB" id="A0A068RG51"/>
<keyword evidence="4 6" id="KW-0472">Membrane</keyword>
<feature type="compositionally biased region" description="Low complexity" evidence="5">
    <location>
        <begin position="61"/>
        <end position="77"/>
    </location>
</feature>
<feature type="transmembrane region" description="Helical" evidence="6">
    <location>
        <begin position="153"/>
        <end position="174"/>
    </location>
</feature>
<dbReference type="InterPro" id="IPR019325">
    <property type="entry name" value="NEDD4/Bsd2"/>
</dbReference>
<sequence>MSNNSSYQRIPTTIPQQEDDAAILHPSPSRSSSPPPYQRSVNDQQRNDLEATFDESLDASETQQLLPQQPETTCPQQQHHHHVASTNDGVFNNISAKPDTSKDSSSGSNETPPAYEEAAADTTPPYWHTAVVAPSGDEFVLIEGLPVGNLLQFGWNLCISVSFQFIGFMLTYLFSTTHAARNGSRCGLGATFVQFGFLMKSNGVLQDDEDEDSSDNGQSDVIAYMLMVCGWFIILRAIADYIRVKRLEQIIATQPSAANLV</sequence>
<feature type="compositionally biased region" description="Polar residues" evidence="5">
    <location>
        <begin position="84"/>
        <end position="95"/>
    </location>
</feature>
<feature type="compositionally biased region" description="Polar residues" evidence="5">
    <location>
        <begin position="1"/>
        <end position="16"/>
    </location>
</feature>
<dbReference type="Pfam" id="PF10176">
    <property type="entry name" value="NEDD4_Bsd2"/>
    <property type="match status" value="1"/>
</dbReference>
<comment type="caution">
    <text evidence="7">The sequence shown here is derived from an EMBL/GenBank/DDBJ whole genome shotgun (WGS) entry which is preliminary data.</text>
</comment>
<evidence type="ECO:0000256" key="3">
    <source>
        <dbReference type="ARBA" id="ARBA00022989"/>
    </source>
</evidence>
<dbReference type="PANTHER" id="PTHR13396:SF5">
    <property type="entry name" value="NEDD4 FAMILY INTERACTING PROTEIN"/>
    <property type="match status" value="1"/>
</dbReference>
<dbReference type="STRING" id="1263082.A0A068RG51"/>
<gene>
    <name evidence="7" type="ORF">LCOR_00378.1</name>
</gene>
<evidence type="ECO:0000256" key="5">
    <source>
        <dbReference type="SAM" id="MobiDB-lite"/>
    </source>
</evidence>
<dbReference type="EMBL" id="CBTN010000001">
    <property type="protein sequence ID" value="CDH48602.1"/>
    <property type="molecule type" value="Genomic_DNA"/>
</dbReference>
<accession>A0A068RG51</accession>
<evidence type="ECO:0000256" key="4">
    <source>
        <dbReference type="ARBA" id="ARBA00023136"/>
    </source>
</evidence>
<dbReference type="GO" id="GO:0048471">
    <property type="term" value="C:perinuclear region of cytoplasm"/>
    <property type="evidence" value="ECO:0007669"/>
    <property type="project" value="TreeGrafter"/>
</dbReference>
<dbReference type="GO" id="GO:0005794">
    <property type="term" value="C:Golgi apparatus"/>
    <property type="evidence" value="ECO:0007669"/>
    <property type="project" value="TreeGrafter"/>
</dbReference>
<dbReference type="Proteomes" id="UP000027586">
    <property type="component" value="Unassembled WGS sequence"/>
</dbReference>
<dbReference type="GO" id="GO:0005783">
    <property type="term" value="C:endoplasmic reticulum"/>
    <property type="evidence" value="ECO:0007669"/>
    <property type="project" value="TreeGrafter"/>
</dbReference>
<evidence type="ECO:0000256" key="6">
    <source>
        <dbReference type="SAM" id="Phobius"/>
    </source>
</evidence>
<dbReference type="GO" id="GO:0031398">
    <property type="term" value="P:positive regulation of protein ubiquitination"/>
    <property type="evidence" value="ECO:0007669"/>
    <property type="project" value="TreeGrafter"/>
</dbReference>
<name>A0A068RG51_9FUNG</name>
<evidence type="ECO:0000313" key="8">
    <source>
        <dbReference type="Proteomes" id="UP000027586"/>
    </source>
</evidence>
<feature type="transmembrane region" description="Helical" evidence="6">
    <location>
        <begin position="221"/>
        <end position="239"/>
    </location>
</feature>
<dbReference type="GO" id="GO:0007034">
    <property type="term" value="P:vacuolar transport"/>
    <property type="evidence" value="ECO:0007669"/>
    <property type="project" value="InterPro"/>
</dbReference>
<organism evidence="7 8">
    <name type="scientific">Lichtheimia corymbifera JMRC:FSU:9682</name>
    <dbReference type="NCBI Taxonomy" id="1263082"/>
    <lineage>
        <taxon>Eukaryota</taxon>
        <taxon>Fungi</taxon>
        <taxon>Fungi incertae sedis</taxon>
        <taxon>Mucoromycota</taxon>
        <taxon>Mucoromycotina</taxon>
        <taxon>Mucoromycetes</taxon>
        <taxon>Mucorales</taxon>
        <taxon>Lichtheimiaceae</taxon>
        <taxon>Lichtheimia</taxon>
    </lineage>
</organism>
<keyword evidence="8" id="KW-1185">Reference proteome</keyword>
<dbReference type="GO" id="GO:0030001">
    <property type="term" value="P:metal ion transport"/>
    <property type="evidence" value="ECO:0007669"/>
    <property type="project" value="InterPro"/>
</dbReference>
<dbReference type="GO" id="GO:0006511">
    <property type="term" value="P:ubiquitin-dependent protein catabolic process"/>
    <property type="evidence" value="ECO:0007669"/>
    <property type="project" value="TreeGrafter"/>
</dbReference>
<dbReference type="OrthoDB" id="10003116at2759"/>